<dbReference type="EMBL" id="JASCZI010241695">
    <property type="protein sequence ID" value="MED6205087.1"/>
    <property type="molecule type" value="Genomic_DNA"/>
</dbReference>
<proteinExistence type="predicted"/>
<name>A0ABU6Y4X8_9FABA</name>
<protein>
    <submittedName>
        <fullName evidence="1">Uncharacterized protein</fullName>
    </submittedName>
</protein>
<accession>A0ABU6Y4X8</accession>
<comment type="caution">
    <text evidence="1">The sequence shown here is derived from an EMBL/GenBank/DDBJ whole genome shotgun (WGS) entry which is preliminary data.</text>
</comment>
<reference evidence="1 2" key="1">
    <citation type="journal article" date="2023" name="Plants (Basel)">
        <title>Bridging the Gap: Combining Genomics and Transcriptomics Approaches to Understand Stylosanthes scabra, an Orphan Legume from the Brazilian Caatinga.</title>
        <authorList>
            <person name="Ferreira-Neto J.R.C."/>
            <person name="da Silva M.D."/>
            <person name="Binneck E."/>
            <person name="de Melo N.F."/>
            <person name="da Silva R.H."/>
            <person name="de Melo A.L.T.M."/>
            <person name="Pandolfi V."/>
            <person name="Bustamante F.O."/>
            <person name="Brasileiro-Vidal A.C."/>
            <person name="Benko-Iseppon A.M."/>
        </authorList>
    </citation>
    <scope>NUCLEOTIDE SEQUENCE [LARGE SCALE GENOMIC DNA]</scope>
    <source>
        <tissue evidence="1">Leaves</tissue>
    </source>
</reference>
<evidence type="ECO:0000313" key="1">
    <source>
        <dbReference type="EMBL" id="MED6205087.1"/>
    </source>
</evidence>
<evidence type="ECO:0000313" key="2">
    <source>
        <dbReference type="Proteomes" id="UP001341840"/>
    </source>
</evidence>
<sequence>MTSGSTGLAVERDVSSMVNVRSTLKKGSSCAGQCNARVEEYGFPVNARSTHTELSRVLVVTGAVVALRSDSPERIWKDGVAKRRQQTLDGAWWRVGRFPATGLVAECPGRHKEWEYVVVNERWRFEK</sequence>
<organism evidence="1 2">
    <name type="scientific">Stylosanthes scabra</name>
    <dbReference type="NCBI Taxonomy" id="79078"/>
    <lineage>
        <taxon>Eukaryota</taxon>
        <taxon>Viridiplantae</taxon>
        <taxon>Streptophyta</taxon>
        <taxon>Embryophyta</taxon>
        <taxon>Tracheophyta</taxon>
        <taxon>Spermatophyta</taxon>
        <taxon>Magnoliopsida</taxon>
        <taxon>eudicotyledons</taxon>
        <taxon>Gunneridae</taxon>
        <taxon>Pentapetalae</taxon>
        <taxon>rosids</taxon>
        <taxon>fabids</taxon>
        <taxon>Fabales</taxon>
        <taxon>Fabaceae</taxon>
        <taxon>Papilionoideae</taxon>
        <taxon>50 kb inversion clade</taxon>
        <taxon>dalbergioids sensu lato</taxon>
        <taxon>Dalbergieae</taxon>
        <taxon>Pterocarpus clade</taxon>
        <taxon>Stylosanthes</taxon>
    </lineage>
</organism>
<dbReference type="Proteomes" id="UP001341840">
    <property type="component" value="Unassembled WGS sequence"/>
</dbReference>
<keyword evidence="2" id="KW-1185">Reference proteome</keyword>
<gene>
    <name evidence="1" type="ORF">PIB30_014774</name>
</gene>